<dbReference type="InterPro" id="IPR003615">
    <property type="entry name" value="HNH_nuc"/>
</dbReference>
<proteinExistence type="predicted"/>
<dbReference type="GO" id="GO:0004519">
    <property type="term" value="F:endonuclease activity"/>
    <property type="evidence" value="ECO:0007669"/>
    <property type="project" value="UniProtKB-KW"/>
</dbReference>
<evidence type="ECO:0000313" key="3">
    <source>
        <dbReference type="Proteomes" id="UP000222296"/>
    </source>
</evidence>
<name>A0AAP9E8B6_AGRTU</name>
<accession>A0AAP9E8B6</accession>
<protein>
    <submittedName>
        <fullName evidence="2">HNH endonuclease</fullName>
    </submittedName>
</protein>
<dbReference type="AlphaFoldDB" id="A0AAP9E8B6"/>
<dbReference type="Pfam" id="PF13391">
    <property type="entry name" value="HNH_2"/>
    <property type="match status" value="1"/>
</dbReference>
<keyword evidence="2" id="KW-0540">Nuclease</keyword>
<feature type="domain" description="HNH nuclease" evidence="1">
    <location>
        <begin position="220"/>
        <end position="269"/>
    </location>
</feature>
<dbReference type="Proteomes" id="UP000222296">
    <property type="component" value="Chromosome Linear"/>
</dbReference>
<keyword evidence="2" id="KW-0378">Hydrolase</keyword>
<reference evidence="2 3" key="1">
    <citation type="journal article" date="2017" name="Genome Announc.">
        <title>Draft Genome Sequence of Agrobacterium tumefaciens Biovar 1 Strain 186, Isolated from Walnut.</title>
        <authorList>
            <person name="Poret-Peterson A.T."/>
            <person name="Bhatnagar S."/>
            <person name="McClean A.E."/>
            <person name="Kluepfel D.A."/>
        </authorList>
    </citation>
    <scope>NUCLEOTIDE SEQUENCE [LARGE SCALE GENOMIC DNA]</scope>
    <source>
        <strain evidence="2 3">186</strain>
    </source>
</reference>
<sequence length="318" mass="35451">MTALKDALEKTSGDHRQALEWFLEHAGQSVRWAAIQGYSKATVRLVTQAKGIYKPRDSDHAVSVRETISSNYYDNAVERHEDGTWLYPYHQEGHSKKPEDQYTNKGLLQCMKDGVPIGVLIQSATEPESVYDVIGVGLVSELVGSYFIIEGFSSDGKAVNKKLSSAKNLRSNLEAQSETELPFDPPAQTDPRARKMALVYARQGQGKFRRDLLRAYHSRCAITDCDATEALDAAHIIPYKGPAFNHITNGLLLRADVHNLFDLGLIAVDTETLQIVISTALYTTQYALLEGRKLHVPDEEKDRPSRKALASHRLWSGL</sequence>
<keyword evidence="2" id="KW-0255">Endonuclease</keyword>
<dbReference type="EMBL" id="CP042275">
    <property type="protein sequence ID" value="QDY96314.1"/>
    <property type="molecule type" value="Genomic_DNA"/>
</dbReference>
<dbReference type="RefSeq" id="WP_099086260.1">
    <property type="nucleotide sequence ID" value="NZ_CP042275.2"/>
</dbReference>
<evidence type="ECO:0000259" key="1">
    <source>
        <dbReference type="Pfam" id="PF13391"/>
    </source>
</evidence>
<evidence type="ECO:0000313" key="2">
    <source>
        <dbReference type="EMBL" id="QDY96314.1"/>
    </source>
</evidence>
<organism evidence="2 3">
    <name type="scientific">Agrobacterium tumefaciens</name>
    <dbReference type="NCBI Taxonomy" id="358"/>
    <lineage>
        <taxon>Bacteria</taxon>
        <taxon>Pseudomonadati</taxon>
        <taxon>Pseudomonadota</taxon>
        <taxon>Alphaproteobacteria</taxon>
        <taxon>Hyphomicrobiales</taxon>
        <taxon>Rhizobiaceae</taxon>
        <taxon>Rhizobium/Agrobacterium group</taxon>
        <taxon>Agrobacterium</taxon>
        <taxon>Agrobacterium tumefaciens complex</taxon>
    </lineage>
</organism>
<gene>
    <name evidence="2" type="ORF">CG010_019290</name>
</gene>